<keyword evidence="2 4" id="KW-0863">Zinc-finger</keyword>
<dbReference type="InterPro" id="IPR013083">
    <property type="entry name" value="Znf_RING/FYVE/PHD"/>
</dbReference>
<evidence type="ECO:0000313" key="8">
    <source>
        <dbReference type="EMBL" id="PHJ21532.1"/>
    </source>
</evidence>
<keyword evidence="3" id="KW-0862">Zinc</keyword>
<dbReference type="AlphaFoldDB" id="A0A2C6L0C9"/>
<dbReference type="VEuPathDB" id="ToxoDB:CSUI_004622"/>
<dbReference type="Proteomes" id="UP000221165">
    <property type="component" value="Unassembled WGS sequence"/>
</dbReference>
<feature type="domain" description="RING-type" evidence="6">
    <location>
        <begin position="122"/>
        <end position="184"/>
    </location>
</feature>
<dbReference type="GeneID" id="94428021"/>
<dbReference type="Gene3D" id="3.30.40.10">
    <property type="entry name" value="Zinc/RING finger domain, C3HC4 (zinc finger)"/>
    <property type="match status" value="1"/>
</dbReference>
<dbReference type="CDD" id="cd19757">
    <property type="entry name" value="Bbox1"/>
    <property type="match status" value="1"/>
</dbReference>
<feature type="region of interest" description="Disordered" evidence="5">
    <location>
        <begin position="1"/>
        <end position="29"/>
    </location>
</feature>
<evidence type="ECO:0000256" key="5">
    <source>
        <dbReference type="SAM" id="MobiDB-lite"/>
    </source>
</evidence>
<gene>
    <name evidence="8" type="ORF">CSUI_004622</name>
</gene>
<reference evidence="8 9" key="1">
    <citation type="journal article" date="2017" name="Int. J. Parasitol.">
        <title>The genome of the protozoan parasite Cystoisospora suis and a reverse vaccinology approach to identify vaccine candidates.</title>
        <authorList>
            <person name="Palmieri N."/>
            <person name="Shrestha A."/>
            <person name="Ruttkowski B."/>
            <person name="Beck T."/>
            <person name="Vogl C."/>
            <person name="Tomley F."/>
            <person name="Blake D.P."/>
            <person name="Joachim A."/>
        </authorList>
    </citation>
    <scope>NUCLEOTIDE SEQUENCE [LARGE SCALE GENOMIC DNA]</scope>
    <source>
        <strain evidence="8 9">Wien I</strain>
    </source>
</reference>
<organism evidence="8 9">
    <name type="scientific">Cystoisospora suis</name>
    <dbReference type="NCBI Taxonomy" id="483139"/>
    <lineage>
        <taxon>Eukaryota</taxon>
        <taxon>Sar</taxon>
        <taxon>Alveolata</taxon>
        <taxon>Apicomplexa</taxon>
        <taxon>Conoidasida</taxon>
        <taxon>Coccidia</taxon>
        <taxon>Eucoccidiorida</taxon>
        <taxon>Eimeriorina</taxon>
        <taxon>Sarcocystidae</taxon>
        <taxon>Cystoisospora</taxon>
    </lineage>
</organism>
<evidence type="ECO:0000256" key="2">
    <source>
        <dbReference type="ARBA" id="ARBA00022771"/>
    </source>
</evidence>
<comment type="caution">
    <text evidence="8">The sequence shown here is derived from an EMBL/GenBank/DDBJ whole genome shotgun (WGS) entry which is preliminary data.</text>
</comment>
<proteinExistence type="predicted"/>
<feature type="region of interest" description="Disordered" evidence="5">
    <location>
        <begin position="378"/>
        <end position="425"/>
    </location>
</feature>
<feature type="compositionally biased region" description="Low complexity" evidence="5">
    <location>
        <begin position="381"/>
        <end position="397"/>
    </location>
</feature>
<feature type="domain" description="B box-type" evidence="7">
    <location>
        <begin position="323"/>
        <end position="370"/>
    </location>
</feature>
<accession>A0A2C6L0C9</accession>
<dbReference type="EMBL" id="MIGC01002175">
    <property type="protein sequence ID" value="PHJ21532.1"/>
    <property type="molecule type" value="Genomic_DNA"/>
</dbReference>
<feature type="region of interest" description="Disordered" evidence="5">
    <location>
        <begin position="259"/>
        <end position="278"/>
    </location>
</feature>
<dbReference type="GO" id="GO:0008270">
    <property type="term" value="F:zinc ion binding"/>
    <property type="evidence" value="ECO:0007669"/>
    <property type="project" value="UniProtKB-KW"/>
</dbReference>
<dbReference type="SMART" id="SM00336">
    <property type="entry name" value="BBOX"/>
    <property type="match status" value="1"/>
</dbReference>
<feature type="compositionally biased region" description="Low complexity" evidence="5">
    <location>
        <begin position="16"/>
        <end position="29"/>
    </location>
</feature>
<protein>
    <submittedName>
        <fullName evidence="8">B-box zinc finger domain-containing protein</fullName>
    </submittedName>
</protein>
<dbReference type="InterPro" id="IPR001841">
    <property type="entry name" value="Znf_RING"/>
</dbReference>
<evidence type="ECO:0000259" key="7">
    <source>
        <dbReference type="PROSITE" id="PS50119"/>
    </source>
</evidence>
<dbReference type="RefSeq" id="XP_067923214.1">
    <property type="nucleotide sequence ID" value="XM_068064810.1"/>
</dbReference>
<dbReference type="PROSITE" id="PS50119">
    <property type="entry name" value="ZF_BBOX"/>
    <property type="match status" value="1"/>
</dbReference>
<feature type="non-terminal residue" evidence="8">
    <location>
        <position position="526"/>
    </location>
</feature>
<feature type="compositionally biased region" description="Basic and acidic residues" evidence="5">
    <location>
        <begin position="259"/>
        <end position="273"/>
    </location>
</feature>
<dbReference type="SMART" id="SM00184">
    <property type="entry name" value="RING"/>
    <property type="match status" value="1"/>
</dbReference>
<feature type="compositionally biased region" description="Polar residues" evidence="5">
    <location>
        <begin position="508"/>
        <end position="518"/>
    </location>
</feature>
<dbReference type="PROSITE" id="PS00518">
    <property type="entry name" value="ZF_RING_1"/>
    <property type="match status" value="1"/>
</dbReference>
<name>A0A2C6L0C9_9APIC</name>
<evidence type="ECO:0000313" key="9">
    <source>
        <dbReference type="Proteomes" id="UP000221165"/>
    </source>
</evidence>
<dbReference type="InterPro" id="IPR000315">
    <property type="entry name" value="Znf_B-box"/>
</dbReference>
<dbReference type="InterPro" id="IPR017907">
    <property type="entry name" value="Znf_RING_CS"/>
</dbReference>
<dbReference type="SUPFAM" id="SSF57850">
    <property type="entry name" value="RING/U-box"/>
    <property type="match status" value="1"/>
</dbReference>
<evidence type="ECO:0000256" key="3">
    <source>
        <dbReference type="ARBA" id="ARBA00022833"/>
    </source>
</evidence>
<feature type="region of interest" description="Disordered" evidence="5">
    <location>
        <begin position="483"/>
        <end position="526"/>
    </location>
</feature>
<feature type="compositionally biased region" description="Low complexity" evidence="5">
    <location>
        <begin position="69"/>
        <end position="81"/>
    </location>
</feature>
<dbReference type="PROSITE" id="PS50089">
    <property type="entry name" value="ZF_RING_2"/>
    <property type="match status" value="1"/>
</dbReference>
<evidence type="ECO:0000256" key="1">
    <source>
        <dbReference type="ARBA" id="ARBA00022723"/>
    </source>
</evidence>
<feature type="compositionally biased region" description="Basic and acidic residues" evidence="5">
    <location>
        <begin position="492"/>
        <end position="504"/>
    </location>
</feature>
<evidence type="ECO:0000256" key="4">
    <source>
        <dbReference type="PROSITE-ProRule" id="PRU00024"/>
    </source>
</evidence>
<sequence>MMEESSSAAPDDYGYPSLASQSSLASLTPPSLLLPPSSSVLSSSAAEGLLHPFSGFSSASSLRHHHEQSPSSSSYSASSLSNEEDRLSRQSQLTIDGSQALVDASSSKEAPSGACCPREVTCSVCRRKVEDLLLLSCSHHLCLVCACHEVLKKDERLLSSNKLPRRYPRGGGEEGEALACPICHVPTRLSASTLSSLRRLKGRSDGGDHAYGRENAEGVEEGFVFDNEYDQEDEEEGVDYDENLRRLFPGRMSILRLRDEEKGKTARKKDGDHNRRRRRVVLYERGGQGVEDDKSEDAGCLLPPGGVPVRRRKHDEEDGEERGNYYLCCECEGHEASVFCKGCVRNYCDVCAVRVHEGNPRFKSHQFRSLLQSDNRRLQHTSSFSSSSTSSLSSSLLHPGEDQERTKSGRRRRKAHQAPDGLLLPLGGPAITERVKLRGTNHIKSFQDTFLDLPGGDPLSHLSSSFFFPSSSIADATIPAGAGGVGGEGGEQEEKASTVKKTADDEGSSVNDLSTHTSAIDDHVMG</sequence>
<evidence type="ECO:0000259" key="6">
    <source>
        <dbReference type="PROSITE" id="PS50089"/>
    </source>
</evidence>
<feature type="region of interest" description="Disordered" evidence="5">
    <location>
        <begin position="285"/>
        <end position="316"/>
    </location>
</feature>
<keyword evidence="1" id="KW-0479">Metal-binding</keyword>
<keyword evidence="9" id="KW-1185">Reference proteome</keyword>
<feature type="region of interest" description="Disordered" evidence="5">
    <location>
        <begin position="59"/>
        <end position="91"/>
    </location>
</feature>